<feature type="domain" description="Uracil-DNA glycosylase-like" evidence="8">
    <location>
        <begin position="28"/>
        <end position="85"/>
    </location>
</feature>
<protein>
    <recommendedName>
        <fullName evidence="8">Uracil-DNA glycosylase-like domain-containing protein</fullName>
    </recommendedName>
</protein>
<accession>X1IA60</accession>
<keyword evidence="3" id="KW-0227">DNA damage</keyword>
<dbReference type="Gene3D" id="3.40.470.10">
    <property type="entry name" value="Uracil-DNA glycosylase-like domain"/>
    <property type="match status" value="1"/>
</dbReference>
<dbReference type="GO" id="GO:0097506">
    <property type="term" value="F:deaminated base DNA N-glycosylase activity"/>
    <property type="evidence" value="ECO:0007669"/>
    <property type="project" value="UniProtKB-ARBA"/>
</dbReference>
<dbReference type="InterPro" id="IPR036895">
    <property type="entry name" value="Uracil-DNA_glycosylase-like_sf"/>
</dbReference>
<keyword evidence="4" id="KW-0378">Hydrolase</keyword>
<dbReference type="Pfam" id="PF03167">
    <property type="entry name" value="UDG"/>
    <property type="match status" value="1"/>
</dbReference>
<dbReference type="InterPro" id="IPR005122">
    <property type="entry name" value="Uracil-DNA_glycosylase-like"/>
</dbReference>
<dbReference type="InterPro" id="IPR051536">
    <property type="entry name" value="UDG_Type-4/5"/>
</dbReference>
<evidence type="ECO:0000256" key="1">
    <source>
        <dbReference type="ARBA" id="ARBA00022485"/>
    </source>
</evidence>
<keyword evidence="6" id="KW-0411">Iron-sulfur</keyword>
<dbReference type="EMBL" id="BARU01037884">
    <property type="protein sequence ID" value="GAH78577.1"/>
    <property type="molecule type" value="Genomic_DNA"/>
</dbReference>
<dbReference type="GO" id="GO:0051539">
    <property type="term" value="F:4 iron, 4 sulfur cluster binding"/>
    <property type="evidence" value="ECO:0007669"/>
    <property type="project" value="UniProtKB-KW"/>
</dbReference>
<keyword evidence="7" id="KW-0234">DNA repair</keyword>
<dbReference type="PANTHER" id="PTHR33693">
    <property type="entry name" value="TYPE-5 URACIL-DNA GLYCOSYLASE"/>
    <property type="match status" value="1"/>
</dbReference>
<keyword evidence="2" id="KW-0479">Metal-binding</keyword>
<evidence type="ECO:0000256" key="7">
    <source>
        <dbReference type="ARBA" id="ARBA00023204"/>
    </source>
</evidence>
<evidence type="ECO:0000256" key="3">
    <source>
        <dbReference type="ARBA" id="ARBA00022763"/>
    </source>
</evidence>
<evidence type="ECO:0000256" key="6">
    <source>
        <dbReference type="ARBA" id="ARBA00023014"/>
    </source>
</evidence>
<dbReference type="GO" id="GO:0046872">
    <property type="term" value="F:metal ion binding"/>
    <property type="evidence" value="ECO:0007669"/>
    <property type="project" value="UniProtKB-KW"/>
</dbReference>
<organism evidence="9">
    <name type="scientific">marine sediment metagenome</name>
    <dbReference type="NCBI Taxonomy" id="412755"/>
    <lineage>
        <taxon>unclassified sequences</taxon>
        <taxon>metagenomes</taxon>
        <taxon>ecological metagenomes</taxon>
    </lineage>
</organism>
<sequence>MNFTQLNKAIKTCKNCKLRETRIHALCGEGNKKAKMMLIAQAPGKEEDKSGKMFIGPSGKIFHELLNKANINKEEIYLTNLIKCLFA</sequence>
<keyword evidence="5" id="KW-0408">Iron</keyword>
<evidence type="ECO:0000256" key="4">
    <source>
        <dbReference type="ARBA" id="ARBA00022801"/>
    </source>
</evidence>
<comment type="caution">
    <text evidence="9">The sequence shown here is derived from an EMBL/GenBank/DDBJ whole genome shotgun (WGS) entry which is preliminary data.</text>
</comment>
<reference evidence="9" key="1">
    <citation type="journal article" date="2014" name="Front. Microbiol.">
        <title>High frequency of phylogenetically diverse reductive dehalogenase-homologous genes in deep subseafloor sedimentary metagenomes.</title>
        <authorList>
            <person name="Kawai M."/>
            <person name="Futagami T."/>
            <person name="Toyoda A."/>
            <person name="Takaki Y."/>
            <person name="Nishi S."/>
            <person name="Hori S."/>
            <person name="Arai W."/>
            <person name="Tsubouchi T."/>
            <person name="Morono Y."/>
            <person name="Uchiyama I."/>
            <person name="Ito T."/>
            <person name="Fujiyama A."/>
            <person name="Inagaki F."/>
            <person name="Takami H."/>
        </authorList>
    </citation>
    <scope>NUCLEOTIDE SEQUENCE</scope>
    <source>
        <strain evidence="9">Expedition CK06-06</strain>
    </source>
</reference>
<keyword evidence="1" id="KW-0004">4Fe-4S</keyword>
<feature type="non-terminal residue" evidence="9">
    <location>
        <position position="87"/>
    </location>
</feature>
<proteinExistence type="predicted"/>
<dbReference type="SUPFAM" id="SSF52141">
    <property type="entry name" value="Uracil-DNA glycosylase-like"/>
    <property type="match status" value="1"/>
</dbReference>
<name>X1IA60_9ZZZZ</name>
<gene>
    <name evidence="9" type="ORF">S03H2_58958</name>
</gene>
<dbReference type="PANTHER" id="PTHR33693:SF1">
    <property type="entry name" value="TYPE-4 URACIL-DNA GLYCOSYLASE"/>
    <property type="match status" value="1"/>
</dbReference>
<dbReference type="AlphaFoldDB" id="X1IA60"/>
<evidence type="ECO:0000313" key="9">
    <source>
        <dbReference type="EMBL" id="GAH78577.1"/>
    </source>
</evidence>
<evidence type="ECO:0000259" key="8">
    <source>
        <dbReference type="Pfam" id="PF03167"/>
    </source>
</evidence>
<dbReference type="GO" id="GO:0006281">
    <property type="term" value="P:DNA repair"/>
    <property type="evidence" value="ECO:0007669"/>
    <property type="project" value="UniProtKB-KW"/>
</dbReference>
<evidence type="ECO:0000256" key="5">
    <source>
        <dbReference type="ARBA" id="ARBA00023004"/>
    </source>
</evidence>
<evidence type="ECO:0000256" key="2">
    <source>
        <dbReference type="ARBA" id="ARBA00022723"/>
    </source>
</evidence>